<accession>A0A1Q3DHS0</accession>
<dbReference type="STRING" id="3775.A0A1Q3DHS0"/>
<feature type="domain" description="AB hydrolase-1" evidence="1">
    <location>
        <begin position="8"/>
        <end position="232"/>
    </location>
</feature>
<dbReference type="InterPro" id="IPR000073">
    <property type="entry name" value="AB_hydrolase_1"/>
</dbReference>
<dbReference type="GO" id="GO:0080032">
    <property type="term" value="F:methyl jasmonate esterase activity"/>
    <property type="evidence" value="ECO:0007669"/>
    <property type="project" value="TreeGrafter"/>
</dbReference>
<dbReference type="PANTHER" id="PTHR10992">
    <property type="entry name" value="METHYLESTERASE FAMILY MEMBER"/>
    <property type="match status" value="1"/>
</dbReference>
<keyword evidence="2" id="KW-0378">Hydrolase</keyword>
<gene>
    <name evidence="2" type="ORF">CFOL_v3_35405</name>
</gene>
<organism evidence="2 3">
    <name type="scientific">Cephalotus follicularis</name>
    <name type="common">Albany pitcher plant</name>
    <dbReference type="NCBI Taxonomy" id="3775"/>
    <lineage>
        <taxon>Eukaryota</taxon>
        <taxon>Viridiplantae</taxon>
        <taxon>Streptophyta</taxon>
        <taxon>Embryophyta</taxon>
        <taxon>Tracheophyta</taxon>
        <taxon>Spermatophyta</taxon>
        <taxon>Magnoliopsida</taxon>
        <taxon>eudicotyledons</taxon>
        <taxon>Gunneridae</taxon>
        <taxon>Pentapetalae</taxon>
        <taxon>rosids</taxon>
        <taxon>fabids</taxon>
        <taxon>Oxalidales</taxon>
        <taxon>Cephalotaceae</taxon>
        <taxon>Cephalotus</taxon>
    </lineage>
</organism>
<dbReference type="SUPFAM" id="SSF53474">
    <property type="entry name" value="alpha/beta-Hydrolases"/>
    <property type="match status" value="1"/>
</dbReference>
<dbReference type="OrthoDB" id="408373at2759"/>
<dbReference type="GO" id="GO:0080031">
    <property type="term" value="F:methyl salicylate esterase activity"/>
    <property type="evidence" value="ECO:0007669"/>
    <property type="project" value="TreeGrafter"/>
</dbReference>
<dbReference type="AlphaFoldDB" id="A0A1Q3DHS0"/>
<dbReference type="GO" id="GO:0009696">
    <property type="term" value="P:salicylic acid metabolic process"/>
    <property type="evidence" value="ECO:0007669"/>
    <property type="project" value="TreeGrafter"/>
</dbReference>
<evidence type="ECO:0000259" key="1">
    <source>
        <dbReference type="Pfam" id="PF12697"/>
    </source>
</evidence>
<dbReference type="GO" id="GO:0080030">
    <property type="term" value="F:methyl indole-3-acetate esterase activity"/>
    <property type="evidence" value="ECO:0007669"/>
    <property type="project" value="TreeGrafter"/>
</dbReference>
<dbReference type="InterPro" id="IPR045889">
    <property type="entry name" value="MES/HNL"/>
</dbReference>
<dbReference type="InParanoid" id="A0A1Q3DHS0"/>
<protein>
    <submittedName>
        <fullName evidence="2">Abhydrolase_6 domain-containing protein</fullName>
    </submittedName>
</protein>
<name>A0A1Q3DHS0_CEPFO</name>
<dbReference type="GO" id="GO:0009694">
    <property type="term" value="P:jasmonic acid metabolic process"/>
    <property type="evidence" value="ECO:0007669"/>
    <property type="project" value="TreeGrafter"/>
</dbReference>
<dbReference type="PANTHER" id="PTHR10992:SF1066">
    <property type="entry name" value="METHYL JASMONATE ESTERASE 1"/>
    <property type="match status" value="1"/>
</dbReference>
<sequence length="245" mass="27317">MEKREKHFVLVHGGCHGAWCWYKVVTLLQSAGHKVSALDMAASGVHPKHVHEVHSLSDYWEPLMAFMDSLPPEERVILVHHSMGGVGISIAMEKFHDKVSVAVFASALSPSPNLSVAAIYEEVNISPSKLRLLAPNNNNITSTICYITSFDLHQDLMLALLLGRSLPLYIDEATTAVIKEKYGSVRRVFVVCDQDNVIKEVLQRWMLQKTSVDEITELSGSDHMLRFSKAQELSSCLQLIAQSYS</sequence>
<feature type="non-terminal residue" evidence="2">
    <location>
        <position position="245"/>
    </location>
</feature>
<evidence type="ECO:0000313" key="2">
    <source>
        <dbReference type="EMBL" id="GAV92021.1"/>
    </source>
</evidence>
<comment type="caution">
    <text evidence="2">The sequence shown here is derived from an EMBL/GenBank/DDBJ whole genome shotgun (WGS) entry which is preliminary data.</text>
</comment>
<dbReference type="InterPro" id="IPR029058">
    <property type="entry name" value="AB_hydrolase_fold"/>
</dbReference>
<proteinExistence type="predicted"/>
<dbReference type="Proteomes" id="UP000187406">
    <property type="component" value="Unassembled WGS sequence"/>
</dbReference>
<dbReference type="Gene3D" id="3.40.50.1820">
    <property type="entry name" value="alpha/beta hydrolase"/>
    <property type="match status" value="1"/>
</dbReference>
<keyword evidence="3" id="KW-1185">Reference proteome</keyword>
<reference evidence="3" key="1">
    <citation type="submission" date="2016-04" db="EMBL/GenBank/DDBJ databases">
        <title>Cephalotus genome sequencing.</title>
        <authorList>
            <person name="Fukushima K."/>
            <person name="Hasebe M."/>
            <person name="Fang X."/>
        </authorList>
    </citation>
    <scope>NUCLEOTIDE SEQUENCE [LARGE SCALE GENOMIC DNA]</scope>
    <source>
        <strain evidence="3">cv. St1</strain>
    </source>
</reference>
<dbReference type="EMBL" id="BDDD01008594">
    <property type="protein sequence ID" value="GAV92021.1"/>
    <property type="molecule type" value="Genomic_DNA"/>
</dbReference>
<dbReference type="Pfam" id="PF12697">
    <property type="entry name" value="Abhydrolase_6"/>
    <property type="match status" value="1"/>
</dbReference>
<evidence type="ECO:0000313" key="3">
    <source>
        <dbReference type="Proteomes" id="UP000187406"/>
    </source>
</evidence>